<evidence type="ECO:0000259" key="4">
    <source>
        <dbReference type="PROSITE" id="PS50894"/>
    </source>
</evidence>
<evidence type="ECO:0000313" key="5">
    <source>
        <dbReference type="EMBL" id="MCM8557589.1"/>
    </source>
</evidence>
<keyword evidence="6" id="KW-1185">Reference proteome</keyword>
<dbReference type="Proteomes" id="UP001155128">
    <property type="component" value="Unassembled WGS sequence"/>
</dbReference>
<name>A0A9X2J297_9SPHN</name>
<proteinExistence type="predicted"/>
<feature type="domain" description="HPt" evidence="4">
    <location>
        <begin position="20"/>
        <end position="115"/>
    </location>
</feature>
<gene>
    <name evidence="5" type="ORF">NDO55_07120</name>
</gene>
<evidence type="ECO:0000313" key="6">
    <source>
        <dbReference type="Proteomes" id="UP001155128"/>
    </source>
</evidence>
<dbReference type="AlphaFoldDB" id="A0A9X2J297"/>
<reference evidence="5" key="1">
    <citation type="submission" date="2022-06" db="EMBL/GenBank/DDBJ databases">
        <title>Sphingomicrobium sedimins sp. nov., a marine bacterium isolated from tidal flat.</title>
        <authorList>
            <person name="Kim C.-H."/>
            <person name="Yoo Y."/>
            <person name="Kim J.-J."/>
        </authorList>
    </citation>
    <scope>NUCLEOTIDE SEQUENCE</scope>
    <source>
        <strain evidence="5">GRR-S6-50</strain>
    </source>
</reference>
<dbReference type="RefSeq" id="WP_252113772.1">
    <property type="nucleotide sequence ID" value="NZ_JAMSHT010000001.1"/>
</dbReference>
<sequence>MAQQADIVDWRYFEETRAQLGPGFVKILGYFREDGIKSLEKIEAAMHAHDTVALIIPAHTLKGESRQFGAEPLAEVAERIEVAARSCVEEGRFPDELIPDVVNLKELFHVTLEAFDEAVSPLMKRQRPQGFGNADVHNSSFGRASRG</sequence>
<keyword evidence="1" id="KW-0902">Two-component regulatory system</keyword>
<dbReference type="Gene3D" id="1.20.120.160">
    <property type="entry name" value="HPT domain"/>
    <property type="match status" value="1"/>
</dbReference>
<dbReference type="GO" id="GO:0004672">
    <property type="term" value="F:protein kinase activity"/>
    <property type="evidence" value="ECO:0007669"/>
    <property type="project" value="UniProtKB-ARBA"/>
</dbReference>
<dbReference type="GO" id="GO:0000160">
    <property type="term" value="P:phosphorelay signal transduction system"/>
    <property type="evidence" value="ECO:0007669"/>
    <property type="project" value="UniProtKB-KW"/>
</dbReference>
<evidence type="ECO:0000256" key="3">
    <source>
        <dbReference type="SAM" id="MobiDB-lite"/>
    </source>
</evidence>
<feature type="compositionally biased region" description="Polar residues" evidence="3">
    <location>
        <begin position="136"/>
        <end position="147"/>
    </location>
</feature>
<dbReference type="Pfam" id="PF01627">
    <property type="entry name" value="Hpt"/>
    <property type="match status" value="1"/>
</dbReference>
<dbReference type="EMBL" id="JAMSHT010000001">
    <property type="protein sequence ID" value="MCM8557589.1"/>
    <property type="molecule type" value="Genomic_DNA"/>
</dbReference>
<accession>A0A9X2J297</accession>
<organism evidence="5 6">
    <name type="scientific">Sphingomicrobium sediminis</name>
    <dbReference type="NCBI Taxonomy" id="2950949"/>
    <lineage>
        <taxon>Bacteria</taxon>
        <taxon>Pseudomonadati</taxon>
        <taxon>Pseudomonadota</taxon>
        <taxon>Alphaproteobacteria</taxon>
        <taxon>Sphingomonadales</taxon>
        <taxon>Sphingomonadaceae</taxon>
        <taxon>Sphingomicrobium</taxon>
    </lineage>
</organism>
<dbReference type="PROSITE" id="PS50894">
    <property type="entry name" value="HPT"/>
    <property type="match status" value="1"/>
</dbReference>
<evidence type="ECO:0000256" key="2">
    <source>
        <dbReference type="PROSITE-ProRule" id="PRU00110"/>
    </source>
</evidence>
<feature type="modified residue" description="Phosphohistidine" evidence="2">
    <location>
        <position position="59"/>
    </location>
</feature>
<dbReference type="CDD" id="cd00088">
    <property type="entry name" value="HPT"/>
    <property type="match status" value="1"/>
</dbReference>
<dbReference type="InterPro" id="IPR036641">
    <property type="entry name" value="HPT_dom_sf"/>
</dbReference>
<keyword evidence="2" id="KW-0597">Phosphoprotein</keyword>
<protein>
    <submittedName>
        <fullName evidence="5">Hpt domain-containing protein</fullName>
    </submittedName>
</protein>
<feature type="region of interest" description="Disordered" evidence="3">
    <location>
        <begin position="127"/>
        <end position="147"/>
    </location>
</feature>
<dbReference type="SUPFAM" id="SSF47226">
    <property type="entry name" value="Histidine-containing phosphotransfer domain, HPT domain"/>
    <property type="match status" value="1"/>
</dbReference>
<dbReference type="InterPro" id="IPR008207">
    <property type="entry name" value="Sig_transdc_His_kin_Hpt_dom"/>
</dbReference>
<evidence type="ECO:0000256" key="1">
    <source>
        <dbReference type="ARBA" id="ARBA00023012"/>
    </source>
</evidence>
<comment type="caution">
    <text evidence="5">The sequence shown here is derived from an EMBL/GenBank/DDBJ whole genome shotgun (WGS) entry which is preliminary data.</text>
</comment>